<dbReference type="OrthoDB" id="1190494at2"/>
<evidence type="ECO:0000259" key="2">
    <source>
        <dbReference type="Pfam" id="PF01648"/>
    </source>
</evidence>
<dbReference type="InterPro" id="IPR008278">
    <property type="entry name" value="4-PPantetheinyl_Trfase_dom"/>
</dbReference>
<comment type="caution">
    <text evidence="3">The sequence shown here is derived from an EMBL/GenBank/DDBJ whole genome shotgun (WGS) entry which is preliminary data.</text>
</comment>
<evidence type="ECO:0000313" key="3">
    <source>
        <dbReference type="EMBL" id="EHB93112.1"/>
    </source>
</evidence>
<keyword evidence="4" id="KW-1185">Reference proteome</keyword>
<dbReference type="STRING" id="742725.HMPREF9450_00378"/>
<organism evidence="3 4">
    <name type="scientific">Alistipes indistinctus YIT 12060</name>
    <dbReference type="NCBI Taxonomy" id="742725"/>
    <lineage>
        <taxon>Bacteria</taxon>
        <taxon>Pseudomonadati</taxon>
        <taxon>Bacteroidota</taxon>
        <taxon>Bacteroidia</taxon>
        <taxon>Bacteroidales</taxon>
        <taxon>Rikenellaceae</taxon>
        <taxon>Alistipes</taxon>
    </lineage>
</organism>
<dbReference type="GO" id="GO:0000287">
    <property type="term" value="F:magnesium ion binding"/>
    <property type="evidence" value="ECO:0007669"/>
    <property type="project" value="InterPro"/>
</dbReference>
<dbReference type="Proteomes" id="UP000006008">
    <property type="component" value="Unassembled WGS sequence"/>
</dbReference>
<dbReference type="HOGENOM" id="CLU_104083_0_0_10"/>
<dbReference type="eggNOG" id="COG2091">
    <property type="taxonomic scope" value="Bacteria"/>
</dbReference>
<reference evidence="3 4" key="1">
    <citation type="submission" date="2011-08" db="EMBL/GenBank/DDBJ databases">
        <title>The Genome Sequence of Alistipes indistinctus YIT 12060.</title>
        <authorList>
            <consortium name="The Broad Institute Genome Sequencing Platform"/>
            <person name="Earl A."/>
            <person name="Ward D."/>
            <person name="Feldgarden M."/>
            <person name="Gevers D."/>
            <person name="Morotomi M."/>
            <person name="Young S.K."/>
            <person name="Zeng Q."/>
            <person name="Gargeya S."/>
            <person name="Fitzgerald M."/>
            <person name="Haas B."/>
            <person name="Abouelleil A."/>
            <person name="Alvarado L."/>
            <person name="Arachchi H.M."/>
            <person name="Berlin A."/>
            <person name="Brown A."/>
            <person name="Chapman S.B."/>
            <person name="Chen Z."/>
            <person name="Dunbar C."/>
            <person name="Freedman E."/>
            <person name="Gearin G."/>
            <person name="Gellesch M."/>
            <person name="Goldberg J."/>
            <person name="Griggs A."/>
            <person name="Gujja S."/>
            <person name="Heiman D."/>
            <person name="Howarth C."/>
            <person name="Larson L."/>
            <person name="Lui A."/>
            <person name="MacDonald P.J.P."/>
            <person name="Montmayeur A."/>
            <person name="Murphy C."/>
            <person name="Neiman D."/>
            <person name="Pearson M."/>
            <person name="Priest M."/>
            <person name="Roberts A."/>
            <person name="Saif S."/>
            <person name="Shea T."/>
            <person name="Shenoy N."/>
            <person name="Sisk P."/>
            <person name="Stolte C."/>
            <person name="Sykes S."/>
            <person name="Wortman J."/>
            <person name="Nusbaum C."/>
            <person name="Birren B."/>
        </authorList>
    </citation>
    <scope>NUCLEOTIDE SEQUENCE [LARGE SCALE GENOMIC DNA]</scope>
    <source>
        <strain evidence="3 4">YIT 12060</strain>
    </source>
</reference>
<sequence length="272" mass="29558">MPVHLKLPLPGGTILALWRIDEEETPLASLCTVAEQQEAAAFAAPRRRLEYLAWHALLHALLPEAHAAHDPEGGPVLVFPSSGQNTPADIPGGLPHRQNCIRPDTGLHKNARSDNIPFEHTRFGDPLQTGEFAPLRHIGVSHSHGYAAVILSAQPCAVDIEPADSDFSRAARRFISPQEQALQPCALPEALFPALVWCAKEAVYKWVRISGLSLLHDIRITEIHPETTRTNPSGTGFPALETFHRLTVTAAGKTLQLHGFTVEGICCVYGIG</sequence>
<dbReference type="AlphaFoldDB" id="G5H618"/>
<dbReference type="Pfam" id="PF01648">
    <property type="entry name" value="ACPS"/>
    <property type="match status" value="1"/>
</dbReference>
<dbReference type="InterPro" id="IPR037143">
    <property type="entry name" value="4-PPantetheinyl_Trfase_dom_sf"/>
</dbReference>
<evidence type="ECO:0000256" key="1">
    <source>
        <dbReference type="ARBA" id="ARBA00022679"/>
    </source>
</evidence>
<dbReference type="SUPFAM" id="SSF56214">
    <property type="entry name" value="4'-phosphopantetheinyl transferase"/>
    <property type="match status" value="1"/>
</dbReference>
<evidence type="ECO:0000313" key="4">
    <source>
        <dbReference type="Proteomes" id="UP000006008"/>
    </source>
</evidence>
<dbReference type="RefSeq" id="WP_009133184.1">
    <property type="nucleotide sequence ID" value="NZ_CP102250.1"/>
</dbReference>
<protein>
    <recommendedName>
        <fullName evidence="2">4'-phosphopantetheinyl transferase domain-containing protein</fullName>
    </recommendedName>
</protein>
<feature type="domain" description="4'-phosphopantetheinyl transferase" evidence="2">
    <location>
        <begin position="156"/>
        <end position="229"/>
    </location>
</feature>
<keyword evidence="1" id="KW-0808">Transferase</keyword>
<proteinExistence type="predicted"/>
<dbReference type="Gene3D" id="3.90.470.20">
    <property type="entry name" value="4'-phosphopantetheinyl transferase domain"/>
    <property type="match status" value="1"/>
</dbReference>
<name>G5H618_9BACT</name>
<dbReference type="PATRIC" id="fig|742725.3.peg.423"/>
<gene>
    <name evidence="3" type="ORF">HMPREF9450_00378</name>
</gene>
<accession>G5H618</accession>
<dbReference type="EMBL" id="ADLD01000004">
    <property type="protein sequence ID" value="EHB93112.1"/>
    <property type="molecule type" value="Genomic_DNA"/>
</dbReference>
<dbReference type="GO" id="GO:0008897">
    <property type="term" value="F:holo-[acyl-carrier-protein] synthase activity"/>
    <property type="evidence" value="ECO:0007669"/>
    <property type="project" value="InterPro"/>
</dbReference>
<dbReference type="GeneID" id="92816800"/>